<evidence type="ECO:0000256" key="1">
    <source>
        <dbReference type="SAM" id="Phobius"/>
    </source>
</evidence>
<proteinExistence type="predicted"/>
<organism evidence="2 3">
    <name type="scientific">Pogonomyrmex barbatus</name>
    <name type="common">red harvester ant</name>
    <dbReference type="NCBI Taxonomy" id="144034"/>
    <lineage>
        <taxon>Eukaryota</taxon>
        <taxon>Metazoa</taxon>
        <taxon>Ecdysozoa</taxon>
        <taxon>Arthropoda</taxon>
        <taxon>Hexapoda</taxon>
        <taxon>Insecta</taxon>
        <taxon>Pterygota</taxon>
        <taxon>Neoptera</taxon>
        <taxon>Endopterygota</taxon>
        <taxon>Hymenoptera</taxon>
        <taxon>Apocrita</taxon>
        <taxon>Aculeata</taxon>
        <taxon>Formicoidea</taxon>
        <taxon>Formicidae</taxon>
        <taxon>Myrmicinae</taxon>
        <taxon>Pogonomyrmex</taxon>
    </lineage>
</organism>
<dbReference type="AlphaFoldDB" id="A0A8N1SBQ9"/>
<keyword evidence="1" id="KW-0472">Membrane</keyword>
<evidence type="ECO:0000313" key="2">
    <source>
        <dbReference type="Proteomes" id="UP000504615"/>
    </source>
</evidence>
<evidence type="ECO:0000313" key="3">
    <source>
        <dbReference type="RefSeq" id="XP_025075647.1"/>
    </source>
</evidence>
<keyword evidence="2" id="KW-1185">Reference proteome</keyword>
<feature type="transmembrane region" description="Helical" evidence="1">
    <location>
        <begin position="42"/>
        <end position="64"/>
    </location>
</feature>
<name>A0A8N1SBQ9_9HYME</name>
<reference evidence="3" key="1">
    <citation type="submission" date="2025-08" db="UniProtKB">
        <authorList>
            <consortium name="RefSeq"/>
        </authorList>
    </citation>
    <scope>IDENTIFICATION</scope>
</reference>
<gene>
    <name evidence="3" type="primary">LOC112553038</name>
</gene>
<dbReference type="Proteomes" id="UP000504615">
    <property type="component" value="Unplaced"/>
</dbReference>
<keyword evidence="1" id="KW-0812">Transmembrane</keyword>
<keyword evidence="1" id="KW-1133">Transmembrane helix</keyword>
<dbReference type="GeneID" id="112553038"/>
<accession>A0A8N1SBQ9</accession>
<dbReference type="RefSeq" id="XP_025075647.1">
    <property type="nucleotide sequence ID" value="XM_025219862.1"/>
</dbReference>
<feature type="non-terminal residue" evidence="3">
    <location>
        <position position="182"/>
    </location>
</feature>
<sequence>MNERTRLKNYDWAIGLSRTSLKFFGVWPENNETKREKYISNIYIFLIINIAFCGCLIPSVHSLIKIWDILPLLNMIKNDWLKPKTANERDVMIKQARAARKLVPMQTYYIYDRDKSPLYEITFIVQSIGLSTVALVYTSTDSFLGLLIFHICGQLENLKACIIHLGKFSNFESGLSHIVQDH</sequence>
<protein>
    <submittedName>
        <fullName evidence="3">Uncharacterized protein LOC112553038</fullName>
    </submittedName>
</protein>
<dbReference type="OrthoDB" id="7634903at2759"/>